<name>A0A1G7EPR3_9NOCA</name>
<gene>
    <name evidence="3" type="ORF">SAMN05444580_1264</name>
</gene>
<dbReference type="Gene3D" id="2.40.50.100">
    <property type="match status" value="1"/>
</dbReference>
<evidence type="ECO:0000313" key="3">
    <source>
        <dbReference type="EMBL" id="SDE65678.1"/>
    </source>
</evidence>
<proteinExistence type="predicted"/>
<accession>A0A1G7EPR3</accession>
<dbReference type="CDD" id="cd06850">
    <property type="entry name" value="biotinyl_domain"/>
    <property type="match status" value="1"/>
</dbReference>
<keyword evidence="1" id="KW-0092">Biotin</keyword>
<dbReference type="InterPro" id="IPR011053">
    <property type="entry name" value="Single_hybrid_motif"/>
</dbReference>
<organism evidence="3 4">
    <name type="scientific">Rhodococcus tukisamuensis</name>
    <dbReference type="NCBI Taxonomy" id="168276"/>
    <lineage>
        <taxon>Bacteria</taxon>
        <taxon>Bacillati</taxon>
        <taxon>Actinomycetota</taxon>
        <taxon>Actinomycetes</taxon>
        <taxon>Mycobacteriales</taxon>
        <taxon>Nocardiaceae</taxon>
        <taxon>Rhodococcus</taxon>
    </lineage>
</organism>
<dbReference type="InterPro" id="IPR000089">
    <property type="entry name" value="Biotin_lipoyl"/>
</dbReference>
<dbReference type="EMBL" id="FNAB01000026">
    <property type="protein sequence ID" value="SDE65678.1"/>
    <property type="molecule type" value="Genomic_DNA"/>
</dbReference>
<reference evidence="3 4" key="1">
    <citation type="submission" date="2016-10" db="EMBL/GenBank/DDBJ databases">
        <authorList>
            <person name="de Groot N.N."/>
        </authorList>
    </citation>
    <scope>NUCLEOTIDE SEQUENCE [LARGE SCALE GENOMIC DNA]</scope>
    <source>
        <strain evidence="3 4">JCM 11308</strain>
    </source>
</reference>
<evidence type="ECO:0000256" key="1">
    <source>
        <dbReference type="ARBA" id="ARBA00023267"/>
    </source>
</evidence>
<evidence type="ECO:0000259" key="2">
    <source>
        <dbReference type="PROSITE" id="PS50968"/>
    </source>
</evidence>
<dbReference type="STRING" id="168276.SAMN05444580_1264"/>
<dbReference type="InterPro" id="IPR050709">
    <property type="entry name" value="Biotin_Carboxyl_Carrier/Decarb"/>
</dbReference>
<dbReference type="AlphaFoldDB" id="A0A1G7EPR3"/>
<sequence length="73" mass="7760">MTETVQADLSANVWKILVAVGDPVVPDEPLMILESMKMEIPVIYSDAGTVVAIHVDEGASVNLGQPLLEISAQ</sequence>
<dbReference type="PANTHER" id="PTHR45266">
    <property type="entry name" value="OXALOACETATE DECARBOXYLASE ALPHA CHAIN"/>
    <property type="match status" value="1"/>
</dbReference>
<dbReference type="RefSeq" id="WP_072847377.1">
    <property type="nucleotide sequence ID" value="NZ_FNAB01000026.1"/>
</dbReference>
<dbReference type="Pfam" id="PF00364">
    <property type="entry name" value="Biotin_lipoyl"/>
    <property type="match status" value="1"/>
</dbReference>
<dbReference type="PROSITE" id="PS50968">
    <property type="entry name" value="BIOTINYL_LIPOYL"/>
    <property type="match status" value="1"/>
</dbReference>
<feature type="domain" description="Lipoyl-binding" evidence="2">
    <location>
        <begin position="1"/>
        <end position="71"/>
    </location>
</feature>
<keyword evidence="4" id="KW-1185">Reference proteome</keyword>
<dbReference type="PANTHER" id="PTHR45266:SF3">
    <property type="entry name" value="OXALOACETATE DECARBOXYLASE ALPHA CHAIN"/>
    <property type="match status" value="1"/>
</dbReference>
<evidence type="ECO:0000313" key="4">
    <source>
        <dbReference type="Proteomes" id="UP000199417"/>
    </source>
</evidence>
<protein>
    <submittedName>
        <fullName evidence="3">Acetyl-CoA carboxylase biotin carboxyl carrier protein</fullName>
    </submittedName>
</protein>
<dbReference type="Proteomes" id="UP000199417">
    <property type="component" value="Unassembled WGS sequence"/>
</dbReference>
<dbReference type="SUPFAM" id="SSF51230">
    <property type="entry name" value="Single hybrid motif"/>
    <property type="match status" value="1"/>
</dbReference>